<protein>
    <submittedName>
        <fullName evidence="2">Uncharacterized protein</fullName>
    </submittedName>
</protein>
<reference evidence="2" key="1">
    <citation type="journal article" date="2020" name="Stud. Mycol.">
        <title>101 Dothideomycetes genomes: a test case for predicting lifestyles and emergence of pathogens.</title>
        <authorList>
            <person name="Haridas S."/>
            <person name="Albert R."/>
            <person name="Binder M."/>
            <person name="Bloem J."/>
            <person name="Labutti K."/>
            <person name="Salamov A."/>
            <person name="Andreopoulos B."/>
            <person name="Baker S."/>
            <person name="Barry K."/>
            <person name="Bills G."/>
            <person name="Bluhm B."/>
            <person name="Cannon C."/>
            <person name="Castanera R."/>
            <person name="Culley D."/>
            <person name="Daum C."/>
            <person name="Ezra D."/>
            <person name="Gonzalez J."/>
            <person name="Henrissat B."/>
            <person name="Kuo A."/>
            <person name="Liang C."/>
            <person name="Lipzen A."/>
            <person name="Lutzoni F."/>
            <person name="Magnuson J."/>
            <person name="Mondo S."/>
            <person name="Nolan M."/>
            <person name="Ohm R."/>
            <person name="Pangilinan J."/>
            <person name="Park H.-J."/>
            <person name="Ramirez L."/>
            <person name="Alfaro M."/>
            <person name="Sun H."/>
            <person name="Tritt A."/>
            <person name="Yoshinaga Y."/>
            <person name="Zwiers L.-H."/>
            <person name="Turgeon B."/>
            <person name="Goodwin S."/>
            <person name="Spatafora J."/>
            <person name="Crous P."/>
            <person name="Grigoriev I."/>
        </authorList>
    </citation>
    <scope>NUCLEOTIDE SEQUENCE</scope>
    <source>
        <strain evidence="2">SCOH1-5</strain>
    </source>
</reference>
<accession>A0A6A6F7E1</accession>
<feature type="compositionally biased region" description="Low complexity" evidence="1">
    <location>
        <begin position="100"/>
        <end position="113"/>
    </location>
</feature>
<feature type="region of interest" description="Disordered" evidence="1">
    <location>
        <begin position="1"/>
        <end position="58"/>
    </location>
</feature>
<feature type="compositionally biased region" description="Basic and acidic residues" evidence="1">
    <location>
        <begin position="48"/>
        <end position="58"/>
    </location>
</feature>
<sequence>METVKDADHPISDSNRRSPPKTPRSKYCHESSLNHGPGSMDKSLLTSDESRYNRVHDGLGPELSIESCGGSMRHVTVHAGQEGVKHRRRSAHQHVSSGPVRVVSNSNESAVSEGNAHPGLAESQTEAQRMEAGCGVEEGGSLSRS</sequence>
<evidence type="ECO:0000313" key="2">
    <source>
        <dbReference type="EMBL" id="KAF2208307.1"/>
    </source>
</evidence>
<dbReference type="EMBL" id="ML992695">
    <property type="protein sequence ID" value="KAF2208307.1"/>
    <property type="molecule type" value="Genomic_DNA"/>
</dbReference>
<gene>
    <name evidence="2" type="ORF">CERZMDRAFT_101572</name>
</gene>
<organism evidence="2 3">
    <name type="scientific">Cercospora zeae-maydis SCOH1-5</name>
    <dbReference type="NCBI Taxonomy" id="717836"/>
    <lineage>
        <taxon>Eukaryota</taxon>
        <taxon>Fungi</taxon>
        <taxon>Dikarya</taxon>
        <taxon>Ascomycota</taxon>
        <taxon>Pezizomycotina</taxon>
        <taxon>Dothideomycetes</taxon>
        <taxon>Dothideomycetidae</taxon>
        <taxon>Mycosphaerellales</taxon>
        <taxon>Mycosphaerellaceae</taxon>
        <taxon>Cercospora</taxon>
    </lineage>
</organism>
<keyword evidence="3" id="KW-1185">Reference proteome</keyword>
<dbReference type="AlphaFoldDB" id="A0A6A6F7E1"/>
<dbReference type="Proteomes" id="UP000799539">
    <property type="component" value="Unassembled WGS sequence"/>
</dbReference>
<proteinExistence type="predicted"/>
<evidence type="ECO:0000313" key="3">
    <source>
        <dbReference type="Proteomes" id="UP000799539"/>
    </source>
</evidence>
<feature type="region of interest" description="Disordered" evidence="1">
    <location>
        <begin position="87"/>
        <end position="145"/>
    </location>
</feature>
<name>A0A6A6F7E1_9PEZI</name>
<evidence type="ECO:0000256" key="1">
    <source>
        <dbReference type="SAM" id="MobiDB-lite"/>
    </source>
</evidence>
<feature type="compositionally biased region" description="Basic and acidic residues" evidence="1">
    <location>
        <begin position="1"/>
        <end position="16"/>
    </location>
</feature>